<organism evidence="1 2">
    <name type="scientific">Platanthera guangdongensis</name>
    <dbReference type="NCBI Taxonomy" id="2320717"/>
    <lineage>
        <taxon>Eukaryota</taxon>
        <taxon>Viridiplantae</taxon>
        <taxon>Streptophyta</taxon>
        <taxon>Embryophyta</taxon>
        <taxon>Tracheophyta</taxon>
        <taxon>Spermatophyta</taxon>
        <taxon>Magnoliopsida</taxon>
        <taxon>Liliopsida</taxon>
        <taxon>Asparagales</taxon>
        <taxon>Orchidaceae</taxon>
        <taxon>Orchidoideae</taxon>
        <taxon>Orchideae</taxon>
        <taxon>Orchidinae</taxon>
        <taxon>Platanthera</taxon>
    </lineage>
</organism>
<evidence type="ECO:0000313" key="1">
    <source>
        <dbReference type="EMBL" id="KAK8971473.1"/>
    </source>
</evidence>
<name>A0ABR2N5P9_9ASPA</name>
<dbReference type="Proteomes" id="UP001412067">
    <property type="component" value="Unassembled WGS sequence"/>
</dbReference>
<gene>
    <name evidence="1" type="ORF">KSP40_PGU008214</name>
</gene>
<evidence type="ECO:0000313" key="2">
    <source>
        <dbReference type="Proteomes" id="UP001412067"/>
    </source>
</evidence>
<accession>A0ABR2N5P9</accession>
<protein>
    <submittedName>
        <fullName evidence="1">Uncharacterized protein</fullName>
    </submittedName>
</protein>
<reference evidence="1 2" key="1">
    <citation type="journal article" date="2022" name="Nat. Plants">
        <title>Genomes of leafy and leafless Platanthera orchids illuminate the evolution of mycoheterotrophy.</title>
        <authorList>
            <person name="Li M.H."/>
            <person name="Liu K.W."/>
            <person name="Li Z."/>
            <person name="Lu H.C."/>
            <person name="Ye Q.L."/>
            <person name="Zhang D."/>
            <person name="Wang J.Y."/>
            <person name="Li Y.F."/>
            <person name="Zhong Z.M."/>
            <person name="Liu X."/>
            <person name="Yu X."/>
            <person name="Liu D.K."/>
            <person name="Tu X.D."/>
            <person name="Liu B."/>
            <person name="Hao Y."/>
            <person name="Liao X.Y."/>
            <person name="Jiang Y.T."/>
            <person name="Sun W.H."/>
            <person name="Chen J."/>
            <person name="Chen Y.Q."/>
            <person name="Ai Y."/>
            <person name="Zhai J.W."/>
            <person name="Wu S.S."/>
            <person name="Zhou Z."/>
            <person name="Hsiao Y.Y."/>
            <person name="Wu W.L."/>
            <person name="Chen Y.Y."/>
            <person name="Lin Y.F."/>
            <person name="Hsu J.L."/>
            <person name="Li C.Y."/>
            <person name="Wang Z.W."/>
            <person name="Zhao X."/>
            <person name="Zhong W.Y."/>
            <person name="Ma X.K."/>
            <person name="Ma L."/>
            <person name="Huang J."/>
            <person name="Chen G.Z."/>
            <person name="Huang M.Z."/>
            <person name="Huang L."/>
            <person name="Peng D.H."/>
            <person name="Luo Y.B."/>
            <person name="Zou S.Q."/>
            <person name="Chen S.P."/>
            <person name="Lan S."/>
            <person name="Tsai W.C."/>
            <person name="Van de Peer Y."/>
            <person name="Liu Z.J."/>
        </authorList>
    </citation>
    <scope>NUCLEOTIDE SEQUENCE [LARGE SCALE GENOMIC DNA]</scope>
    <source>
        <strain evidence="1">Lor288</strain>
    </source>
</reference>
<comment type="caution">
    <text evidence="1">The sequence shown here is derived from an EMBL/GenBank/DDBJ whole genome shotgun (WGS) entry which is preliminary data.</text>
</comment>
<proteinExistence type="predicted"/>
<keyword evidence="2" id="KW-1185">Reference proteome</keyword>
<dbReference type="EMBL" id="JBBWWR010000001">
    <property type="protein sequence ID" value="KAK8971473.1"/>
    <property type="molecule type" value="Genomic_DNA"/>
</dbReference>
<sequence length="102" mass="11863">MDDLSLLGETIDYVISLQAHVNLMRLLTYVFGVSKPQQFYAFFLPFDGWACCCFELFIFTRLHLDLRSCEPRLVIAAYALPYSGGLGQNSCREKKEREKEWK</sequence>